<comment type="caution">
    <text evidence="1">The sequence shown here is derived from an EMBL/GenBank/DDBJ whole genome shotgun (WGS) entry which is preliminary data.</text>
</comment>
<organism evidence="1 2">
    <name type="scientific">Aquimarina muelleri</name>
    <dbReference type="NCBI Taxonomy" id="279356"/>
    <lineage>
        <taxon>Bacteria</taxon>
        <taxon>Pseudomonadati</taxon>
        <taxon>Bacteroidota</taxon>
        <taxon>Flavobacteriia</taxon>
        <taxon>Flavobacteriales</taxon>
        <taxon>Flavobacteriaceae</taxon>
        <taxon>Aquimarina</taxon>
    </lineage>
</organism>
<dbReference type="EMBL" id="BMWS01000030">
    <property type="protein sequence ID" value="GGX30689.1"/>
    <property type="molecule type" value="Genomic_DNA"/>
</dbReference>
<name>A0A918JYF1_9FLAO</name>
<proteinExistence type="predicted"/>
<dbReference type="Proteomes" id="UP000601108">
    <property type="component" value="Unassembled WGS sequence"/>
</dbReference>
<dbReference type="AlphaFoldDB" id="A0A918JYF1"/>
<evidence type="ECO:0000313" key="2">
    <source>
        <dbReference type="Proteomes" id="UP000601108"/>
    </source>
</evidence>
<sequence length="152" mass="16862">MSMYNYGIGGNEVKVDAGESIADIPANKTLLIQKLTNEAPVTPEAVYGLQTVEQVFEKFAPNVDVEFQDEQGTDVKENINFKNLGDFGSKSIKKNSDFLNKLDIEKEQNTKIIRQLTSNKGLKKALENPETRAAIVQVLEESLKEIENAGTK</sequence>
<evidence type="ECO:0008006" key="3">
    <source>
        <dbReference type="Google" id="ProtNLM"/>
    </source>
</evidence>
<gene>
    <name evidence="1" type="ORF">GCM10007384_34750</name>
</gene>
<reference evidence="1 2" key="1">
    <citation type="journal article" date="2014" name="Int. J. Syst. Evol. Microbiol.">
        <title>Complete genome sequence of Corynebacterium casei LMG S-19264T (=DSM 44701T), isolated from a smear-ripened cheese.</title>
        <authorList>
            <consortium name="US DOE Joint Genome Institute (JGI-PGF)"/>
            <person name="Walter F."/>
            <person name="Albersmeier A."/>
            <person name="Kalinowski J."/>
            <person name="Ruckert C."/>
        </authorList>
    </citation>
    <scope>NUCLEOTIDE SEQUENCE [LARGE SCALE GENOMIC DNA]</scope>
    <source>
        <strain evidence="1 2">KCTC 12285</strain>
    </source>
</reference>
<evidence type="ECO:0000313" key="1">
    <source>
        <dbReference type="EMBL" id="GGX30689.1"/>
    </source>
</evidence>
<accession>A0A918JYF1</accession>
<dbReference type="RefSeq" id="WP_027413344.1">
    <property type="nucleotide sequence ID" value="NZ_BMWS01000030.1"/>
</dbReference>
<protein>
    <recommendedName>
        <fullName evidence="3">Type VI secretion system, VipA, VC_A0107 or Hcp2</fullName>
    </recommendedName>
</protein>
<keyword evidence="2" id="KW-1185">Reference proteome</keyword>